<dbReference type="InterPro" id="IPR036676">
    <property type="entry name" value="PurM-like_C_sf"/>
</dbReference>
<dbReference type="InterPro" id="IPR011854">
    <property type="entry name" value="HypE"/>
</dbReference>
<dbReference type="Pfam" id="PF02769">
    <property type="entry name" value="AIRS_C"/>
    <property type="match status" value="1"/>
</dbReference>
<dbReference type="SUPFAM" id="SSF56042">
    <property type="entry name" value="PurM C-terminal domain-like"/>
    <property type="match status" value="1"/>
</dbReference>
<reference evidence="4" key="1">
    <citation type="journal article" date="2022" name="bioRxiv">
        <title>Thiovibrio frasassiensisgen. nov., sp. nov., an autotrophic, elemental sulfur disproportionating bacterium isolated from sulfidic karst sediment, and proposal of Thiovibrionaceae fam. nov.</title>
        <authorList>
            <person name="Aronson H."/>
            <person name="Thomas C."/>
            <person name="Bhattacharyya M."/>
            <person name="Eckstein S."/>
            <person name="Jensen S."/>
            <person name="Barco R."/>
            <person name="Macalady J."/>
            <person name="Amend J."/>
        </authorList>
    </citation>
    <scope>NUCLEOTIDE SEQUENCE</scope>
    <source>
        <strain evidence="4">RS19-109</strain>
    </source>
</reference>
<comment type="caution">
    <text evidence="4">The sequence shown here is derived from an EMBL/GenBank/DDBJ whole genome shotgun (WGS) entry which is preliminary data.</text>
</comment>
<dbReference type="EMBL" id="JAPHEH010000001">
    <property type="protein sequence ID" value="MDG4476150.1"/>
    <property type="molecule type" value="Genomic_DNA"/>
</dbReference>
<evidence type="ECO:0000313" key="5">
    <source>
        <dbReference type="Proteomes" id="UP001154240"/>
    </source>
</evidence>
<protein>
    <submittedName>
        <fullName evidence="4">Hydrogenase expression/formation protein HypE</fullName>
    </submittedName>
</protein>
<organism evidence="4 5">
    <name type="scientific">Thiovibrio frasassiensis</name>
    <dbReference type="NCBI Taxonomy" id="2984131"/>
    <lineage>
        <taxon>Bacteria</taxon>
        <taxon>Pseudomonadati</taxon>
        <taxon>Thermodesulfobacteriota</taxon>
        <taxon>Desulfobulbia</taxon>
        <taxon>Desulfobulbales</taxon>
        <taxon>Thiovibrionaceae</taxon>
        <taxon>Thiovibrio</taxon>
    </lineage>
</organism>
<evidence type="ECO:0000259" key="3">
    <source>
        <dbReference type="Pfam" id="PF02769"/>
    </source>
</evidence>
<evidence type="ECO:0000259" key="2">
    <source>
        <dbReference type="Pfam" id="PF00586"/>
    </source>
</evidence>
<name>A0A9X4RMA1_9BACT</name>
<dbReference type="Gene3D" id="3.90.650.10">
    <property type="entry name" value="PurM-like C-terminal domain"/>
    <property type="match status" value="1"/>
</dbReference>
<gene>
    <name evidence="4" type="primary">hypE</name>
    <name evidence="4" type="ORF">OLX77_08280</name>
</gene>
<dbReference type="Pfam" id="PF00586">
    <property type="entry name" value="AIRS"/>
    <property type="match status" value="1"/>
</dbReference>
<reference evidence="4" key="2">
    <citation type="submission" date="2022-10" db="EMBL/GenBank/DDBJ databases">
        <authorList>
            <person name="Aronson H.S."/>
        </authorList>
    </citation>
    <scope>NUCLEOTIDE SEQUENCE</scope>
    <source>
        <strain evidence="4">RS19-109</strain>
    </source>
</reference>
<sequence length="336" mass="35465">MEYETIQLAHGSGGRLSAELVSRLFLPRFGNETLNRLEDQAVVDFSQGRLALTTDSFVVDPLFFPGGDIGDLAINGTVNDVCMSGATPLYLAAAFIIEEGLPLSILHRVLLSMENAVKGAGVQIVTGDTKVVNRGCCDKLFITTTGVGRVPEGVNISAAKLEAGDKVILSGTIADHGMAILTSREGLSFASRVQSDTAPLNGLVAEMLRVSPLIHAMRDPTRGGLATTLNEFAASSRVGIMLEEAAVPVRPEVRGACEVLGIDPMYVANEGKLVAVVPAQVADKIVAAMRSHPLGREAVIIGEVVADKQGLVVMRTTLGAQRIVDMPVGEQLPRIC</sequence>
<feature type="domain" description="PurM-like N-terminal" evidence="2">
    <location>
        <begin position="38"/>
        <end position="150"/>
    </location>
</feature>
<dbReference type="InterPro" id="IPR036921">
    <property type="entry name" value="PurM-like_N_sf"/>
</dbReference>
<feature type="domain" description="PurM-like C-terminal" evidence="3">
    <location>
        <begin position="162"/>
        <end position="309"/>
    </location>
</feature>
<proteinExistence type="inferred from homology"/>
<dbReference type="SUPFAM" id="SSF55326">
    <property type="entry name" value="PurM N-terminal domain-like"/>
    <property type="match status" value="1"/>
</dbReference>
<dbReference type="AlphaFoldDB" id="A0A9X4RMA1"/>
<dbReference type="GO" id="GO:0051604">
    <property type="term" value="P:protein maturation"/>
    <property type="evidence" value="ECO:0007669"/>
    <property type="project" value="TreeGrafter"/>
</dbReference>
<dbReference type="PANTHER" id="PTHR30303:SF0">
    <property type="entry name" value="CARBAMOYL DEHYDRATASE HYPE"/>
    <property type="match status" value="1"/>
</dbReference>
<comment type="similarity">
    <text evidence="1">Belongs to the HypE family.</text>
</comment>
<evidence type="ECO:0000313" key="4">
    <source>
        <dbReference type="EMBL" id="MDG4476150.1"/>
    </source>
</evidence>
<dbReference type="InterPro" id="IPR016188">
    <property type="entry name" value="PurM-like_N"/>
</dbReference>
<dbReference type="NCBIfam" id="TIGR02124">
    <property type="entry name" value="hypE"/>
    <property type="match status" value="1"/>
</dbReference>
<dbReference type="PIRSF" id="PIRSF005644">
    <property type="entry name" value="Hdrgns_mtr_HypE"/>
    <property type="match status" value="1"/>
</dbReference>
<dbReference type="Proteomes" id="UP001154240">
    <property type="component" value="Unassembled WGS sequence"/>
</dbReference>
<dbReference type="Gene3D" id="3.30.1330.10">
    <property type="entry name" value="PurM-like, N-terminal domain"/>
    <property type="match status" value="1"/>
</dbReference>
<dbReference type="InterPro" id="IPR010918">
    <property type="entry name" value="PurM-like_C_dom"/>
</dbReference>
<dbReference type="CDD" id="cd02197">
    <property type="entry name" value="HypE"/>
    <property type="match status" value="1"/>
</dbReference>
<accession>A0A9X4RMA1</accession>
<dbReference type="PANTHER" id="PTHR30303">
    <property type="entry name" value="HYDROGENASE ISOENZYMES FORMATION PROTEIN HYPE"/>
    <property type="match status" value="1"/>
</dbReference>
<evidence type="ECO:0000256" key="1">
    <source>
        <dbReference type="ARBA" id="ARBA00006243"/>
    </source>
</evidence>
<keyword evidence="5" id="KW-1185">Reference proteome</keyword>